<organism evidence="3 4">
    <name type="scientific">Streptomyces finlayi</name>
    <dbReference type="NCBI Taxonomy" id="67296"/>
    <lineage>
        <taxon>Bacteria</taxon>
        <taxon>Bacillati</taxon>
        <taxon>Actinomycetota</taxon>
        <taxon>Actinomycetes</taxon>
        <taxon>Kitasatosporales</taxon>
        <taxon>Streptomycetaceae</taxon>
        <taxon>Streptomyces</taxon>
    </lineage>
</organism>
<sequence>MALRSSIRMSPARLRLTALTVAPFFLALAVYVTTFAVLHDDLPDPLATHYDTSGAPNGYVGRSTVLFVGTGLLFLLGTVWTWCSVGRAAPTGRIGVWAMPAGGWGVAAFLGTVLTSMLHANAGPGDGSAARFPGWYLAVALGAAAVAAVLGALATRAIVGSVPPGRVPETPPGGTPDRIDLAANEVASWARGLAPWTMVLAGLLTLAGGVLAWVVTDWRVFAPLFLLGLAALLLASAYVTVDRRGLTVAPALLPWPAIRIPLSGITEVSSRRISPTTDFGGWGYRVRAHRTGLVTRSGDALVVRRRSGREFVVTVDDAATGAALLATLLDRRAGRTDRADREGR</sequence>
<feature type="transmembrane region" description="Helical" evidence="1">
    <location>
        <begin position="193"/>
        <end position="214"/>
    </location>
</feature>
<feature type="transmembrane region" description="Helical" evidence="1">
    <location>
        <begin position="94"/>
        <end position="114"/>
    </location>
</feature>
<dbReference type="AlphaFoldDB" id="A0A919CBZ5"/>
<dbReference type="EMBL" id="BMVC01000010">
    <property type="protein sequence ID" value="GHD02898.1"/>
    <property type="molecule type" value="Genomic_DNA"/>
</dbReference>
<dbReference type="RefSeq" id="WP_189825230.1">
    <property type="nucleotide sequence ID" value="NZ_BMVC01000010.1"/>
</dbReference>
<name>A0A919CBZ5_9ACTN</name>
<comment type="caution">
    <text evidence="3">The sequence shown here is derived from an EMBL/GenBank/DDBJ whole genome shotgun (WGS) entry which is preliminary data.</text>
</comment>
<evidence type="ECO:0000313" key="3">
    <source>
        <dbReference type="EMBL" id="GHD02898.1"/>
    </source>
</evidence>
<dbReference type="InterPro" id="IPR012867">
    <property type="entry name" value="DUF1648"/>
</dbReference>
<evidence type="ECO:0000256" key="1">
    <source>
        <dbReference type="SAM" id="Phobius"/>
    </source>
</evidence>
<feature type="transmembrane region" description="Helical" evidence="1">
    <location>
        <begin position="220"/>
        <end position="241"/>
    </location>
</feature>
<gene>
    <name evidence="3" type="ORF">GCM10010334_50010</name>
</gene>
<reference evidence="3" key="2">
    <citation type="submission" date="2020-09" db="EMBL/GenBank/DDBJ databases">
        <authorList>
            <person name="Sun Q."/>
            <person name="Ohkuma M."/>
        </authorList>
    </citation>
    <scope>NUCLEOTIDE SEQUENCE</scope>
    <source>
        <strain evidence="3">JCM 4637</strain>
    </source>
</reference>
<feature type="transmembrane region" description="Helical" evidence="1">
    <location>
        <begin position="12"/>
        <end position="39"/>
    </location>
</feature>
<dbReference type="Proteomes" id="UP000638353">
    <property type="component" value="Unassembled WGS sequence"/>
</dbReference>
<reference evidence="3" key="1">
    <citation type="journal article" date="2014" name="Int. J. Syst. Evol. Microbiol.">
        <title>Complete genome sequence of Corynebacterium casei LMG S-19264T (=DSM 44701T), isolated from a smear-ripened cheese.</title>
        <authorList>
            <consortium name="US DOE Joint Genome Institute (JGI-PGF)"/>
            <person name="Walter F."/>
            <person name="Albersmeier A."/>
            <person name="Kalinowski J."/>
            <person name="Ruckert C."/>
        </authorList>
    </citation>
    <scope>NUCLEOTIDE SEQUENCE</scope>
    <source>
        <strain evidence="3">JCM 4637</strain>
    </source>
</reference>
<protein>
    <recommendedName>
        <fullName evidence="2">DUF1648 domain-containing protein</fullName>
    </recommendedName>
</protein>
<keyword evidence="1" id="KW-0472">Membrane</keyword>
<evidence type="ECO:0000259" key="2">
    <source>
        <dbReference type="Pfam" id="PF07853"/>
    </source>
</evidence>
<keyword evidence="1" id="KW-1133">Transmembrane helix</keyword>
<proteinExistence type="predicted"/>
<accession>A0A919CBZ5</accession>
<evidence type="ECO:0000313" key="4">
    <source>
        <dbReference type="Proteomes" id="UP000638353"/>
    </source>
</evidence>
<feature type="transmembrane region" description="Helical" evidence="1">
    <location>
        <begin position="134"/>
        <end position="154"/>
    </location>
</feature>
<dbReference type="Pfam" id="PF07853">
    <property type="entry name" value="DUF1648"/>
    <property type="match status" value="1"/>
</dbReference>
<feature type="domain" description="DUF1648" evidence="2">
    <location>
        <begin position="31"/>
        <end position="68"/>
    </location>
</feature>
<keyword evidence="1" id="KW-0812">Transmembrane</keyword>
<feature type="transmembrane region" description="Helical" evidence="1">
    <location>
        <begin position="59"/>
        <end position="82"/>
    </location>
</feature>